<dbReference type="SUPFAM" id="SSF88723">
    <property type="entry name" value="PIN domain-like"/>
    <property type="match status" value="1"/>
</dbReference>
<name>A0ABZ1BT67_9FIRM</name>
<dbReference type="PANTHER" id="PTHR42188">
    <property type="entry name" value="23S RRNA-SPECIFIC ENDONUCLEASE VAPC20"/>
    <property type="match status" value="1"/>
</dbReference>
<gene>
    <name evidence="2" type="ORF">VLY81_10050</name>
</gene>
<dbReference type="Gene3D" id="3.40.50.1010">
    <property type="entry name" value="5'-nuclease"/>
    <property type="match status" value="1"/>
</dbReference>
<organism evidence="2 3">
    <name type="scientific">Geochorda subterranea</name>
    <dbReference type="NCBI Taxonomy" id="3109564"/>
    <lineage>
        <taxon>Bacteria</taxon>
        <taxon>Bacillati</taxon>
        <taxon>Bacillota</taxon>
        <taxon>Limnochordia</taxon>
        <taxon>Limnochordales</taxon>
        <taxon>Geochordaceae</taxon>
        <taxon>Geochorda</taxon>
    </lineage>
</organism>
<dbReference type="EMBL" id="CP141614">
    <property type="protein sequence ID" value="WRP15964.1"/>
    <property type="molecule type" value="Genomic_DNA"/>
</dbReference>
<evidence type="ECO:0000259" key="1">
    <source>
        <dbReference type="Pfam" id="PF01850"/>
    </source>
</evidence>
<evidence type="ECO:0000313" key="2">
    <source>
        <dbReference type="EMBL" id="WRP15964.1"/>
    </source>
</evidence>
<sequence length="156" mass="18142">MFEQAPIHDERRLRPRRDAELQREGWYALADRSDVHHAEARRWYQSRAPHEDLVTTDLILAETFTLLMSRLGHEAARVWWDAFRAAGVRHIVPTPVDFDRASEVLAHFSDQRFSLTDGVSFAIMERLGIRTAFSFDAHFTVVRLGPRYSRAITRVP</sequence>
<dbReference type="InterPro" id="IPR039018">
    <property type="entry name" value="VapC20-like"/>
</dbReference>
<dbReference type="InterPro" id="IPR002716">
    <property type="entry name" value="PIN_dom"/>
</dbReference>
<accession>A0ABZ1BT67</accession>
<dbReference type="Proteomes" id="UP001333102">
    <property type="component" value="Chromosome"/>
</dbReference>
<dbReference type="RefSeq" id="WP_324670398.1">
    <property type="nucleotide sequence ID" value="NZ_CP141614.1"/>
</dbReference>
<dbReference type="PANTHER" id="PTHR42188:SF1">
    <property type="entry name" value="23S RRNA-SPECIFIC ENDONUCLEASE VAPC20"/>
    <property type="match status" value="1"/>
</dbReference>
<evidence type="ECO:0000313" key="3">
    <source>
        <dbReference type="Proteomes" id="UP001333102"/>
    </source>
</evidence>
<reference evidence="3" key="1">
    <citation type="submission" date="2023-12" db="EMBL/GenBank/DDBJ databases">
        <title>Novel isolates from deep terrestrial aquifers shed light on the physiology and ecology of the class Limnochordia.</title>
        <authorList>
            <person name="Karnachuk O.V."/>
            <person name="Lukina A.P."/>
            <person name="Avakyan M.R."/>
            <person name="Kadnikov V."/>
            <person name="Begmatov S."/>
            <person name="Beletsky A.V."/>
            <person name="Mardanov A.V."/>
            <person name="Ravin N.V."/>
        </authorList>
    </citation>
    <scope>NUCLEOTIDE SEQUENCE [LARGE SCALE GENOMIC DNA]</scope>
    <source>
        <strain evidence="3">LN</strain>
    </source>
</reference>
<feature type="domain" description="PIN" evidence="1">
    <location>
        <begin position="26"/>
        <end position="142"/>
    </location>
</feature>
<proteinExistence type="predicted"/>
<keyword evidence="3" id="KW-1185">Reference proteome</keyword>
<dbReference type="InterPro" id="IPR029060">
    <property type="entry name" value="PIN-like_dom_sf"/>
</dbReference>
<dbReference type="Pfam" id="PF01850">
    <property type="entry name" value="PIN"/>
    <property type="match status" value="1"/>
</dbReference>
<protein>
    <submittedName>
        <fullName evidence="2">PIN domain-containing protein</fullName>
    </submittedName>
</protein>